<keyword evidence="5" id="KW-1185">Reference proteome</keyword>
<reference evidence="4 5" key="1">
    <citation type="submission" date="2020-09" db="EMBL/GenBank/DDBJ databases">
        <title>Roseomonas.</title>
        <authorList>
            <person name="Zhu W."/>
        </authorList>
    </citation>
    <scope>NUCLEOTIDE SEQUENCE [LARGE SCALE GENOMIC DNA]</scope>
    <source>
        <strain evidence="4 5">1311</strain>
    </source>
</reference>
<evidence type="ECO:0000256" key="2">
    <source>
        <dbReference type="SAM" id="MobiDB-lite"/>
    </source>
</evidence>
<dbReference type="InterPro" id="IPR006015">
    <property type="entry name" value="Universal_stress_UspA"/>
</dbReference>
<sequence length="355" mass="38175">MSLKDILVCLTSPETAPGILDAAVSLARRHEAHVTALHVSSLEWPLLAVDGFVSADTWQLILDEAEQLAREKAEQIRRVFDEVTRRENIQAEWRLEEGLVAQVLVQQARYADIAILGRSDEAGTEAELAEAVLFDAGRPVMLLPRTPPRGFGAQRVLIGWNGRREAARAVGDALPLIRAAEAVRVLSVYARPEEQAASQVQTENIARHLARHGAAVSVSTAMLGSGLLAEDVLLNAAADLGADLLVIGGYGHGRVREVVLGGVTRSLLHSSTIPVLLSHCPPSIITRRPAQSGSTAAAAGSHGVRSRRPQPGRVAALFAQRQCRGEQSQPHGGMVTHEMGSRATGLPREKWRALR</sequence>
<evidence type="ECO:0000259" key="3">
    <source>
        <dbReference type="Pfam" id="PF00582"/>
    </source>
</evidence>
<organism evidence="4 5">
    <name type="scientific">Roseomonas marmotae</name>
    <dbReference type="NCBI Taxonomy" id="2768161"/>
    <lineage>
        <taxon>Bacteria</taxon>
        <taxon>Pseudomonadati</taxon>
        <taxon>Pseudomonadota</taxon>
        <taxon>Alphaproteobacteria</taxon>
        <taxon>Acetobacterales</taxon>
        <taxon>Roseomonadaceae</taxon>
        <taxon>Roseomonas</taxon>
    </lineage>
</organism>
<dbReference type="PRINTS" id="PR01438">
    <property type="entry name" value="UNVRSLSTRESS"/>
</dbReference>
<evidence type="ECO:0000313" key="4">
    <source>
        <dbReference type="EMBL" id="MBO1076558.1"/>
    </source>
</evidence>
<protein>
    <submittedName>
        <fullName evidence="4">Universal stress protein</fullName>
    </submittedName>
</protein>
<dbReference type="SUPFAM" id="SSF52402">
    <property type="entry name" value="Adenine nucleotide alpha hydrolases-like"/>
    <property type="match status" value="2"/>
</dbReference>
<dbReference type="EMBL" id="JACTNF010000023">
    <property type="protein sequence ID" value="MBO1076558.1"/>
    <property type="molecule type" value="Genomic_DNA"/>
</dbReference>
<dbReference type="InterPro" id="IPR006016">
    <property type="entry name" value="UspA"/>
</dbReference>
<comment type="caution">
    <text evidence="4">The sequence shown here is derived from an EMBL/GenBank/DDBJ whole genome shotgun (WGS) entry which is preliminary data.</text>
</comment>
<accession>A0ABS3KGF4</accession>
<dbReference type="PANTHER" id="PTHR46268:SF15">
    <property type="entry name" value="UNIVERSAL STRESS PROTEIN HP_0031"/>
    <property type="match status" value="1"/>
</dbReference>
<proteinExistence type="inferred from homology"/>
<feature type="compositionally biased region" description="Low complexity" evidence="2">
    <location>
        <begin position="290"/>
        <end position="303"/>
    </location>
</feature>
<dbReference type="Pfam" id="PF00582">
    <property type="entry name" value="Usp"/>
    <property type="match status" value="2"/>
</dbReference>
<gene>
    <name evidence="4" type="ORF">IAI60_18245</name>
</gene>
<evidence type="ECO:0000313" key="5">
    <source>
        <dbReference type="Proteomes" id="UP001518990"/>
    </source>
</evidence>
<feature type="domain" description="UspA" evidence="3">
    <location>
        <begin position="154"/>
        <end position="277"/>
    </location>
</feature>
<feature type="region of interest" description="Disordered" evidence="2">
    <location>
        <begin position="287"/>
        <end position="309"/>
    </location>
</feature>
<dbReference type="PANTHER" id="PTHR46268">
    <property type="entry name" value="STRESS RESPONSE PROTEIN NHAX"/>
    <property type="match status" value="1"/>
</dbReference>
<feature type="domain" description="UspA" evidence="3">
    <location>
        <begin position="4"/>
        <end position="119"/>
    </location>
</feature>
<name>A0ABS3KGF4_9PROT</name>
<comment type="similarity">
    <text evidence="1">Belongs to the universal stress protein A family.</text>
</comment>
<evidence type="ECO:0000256" key="1">
    <source>
        <dbReference type="ARBA" id="ARBA00008791"/>
    </source>
</evidence>
<dbReference type="RefSeq" id="WP_207449678.1">
    <property type="nucleotide sequence ID" value="NZ_CP061095.1"/>
</dbReference>
<dbReference type="Gene3D" id="3.40.50.12370">
    <property type="match status" value="1"/>
</dbReference>
<dbReference type="CDD" id="cd00293">
    <property type="entry name" value="USP-like"/>
    <property type="match status" value="2"/>
</dbReference>
<dbReference type="Proteomes" id="UP001518990">
    <property type="component" value="Unassembled WGS sequence"/>
</dbReference>
<feature type="region of interest" description="Disordered" evidence="2">
    <location>
        <begin position="324"/>
        <end position="355"/>
    </location>
</feature>